<dbReference type="GO" id="GO:0007601">
    <property type="term" value="P:visual perception"/>
    <property type="evidence" value="ECO:0007669"/>
    <property type="project" value="InterPro"/>
</dbReference>
<dbReference type="GO" id="GO:0005118">
    <property type="term" value="F:sevenless binding"/>
    <property type="evidence" value="ECO:0007669"/>
    <property type="project" value="InterPro"/>
</dbReference>
<keyword evidence="4 6" id="KW-0472">Membrane</keyword>
<dbReference type="GO" id="GO:0016020">
    <property type="term" value="C:membrane"/>
    <property type="evidence" value="ECO:0007669"/>
    <property type="project" value="UniProtKB-SubCell"/>
</dbReference>
<name>A0AAN8S7A6_POLSC</name>
<organism evidence="8 9">
    <name type="scientific">Polyplax serrata</name>
    <name type="common">Common mouse louse</name>
    <dbReference type="NCBI Taxonomy" id="468196"/>
    <lineage>
        <taxon>Eukaryota</taxon>
        <taxon>Metazoa</taxon>
        <taxon>Ecdysozoa</taxon>
        <taxon>Arthropoda</taxon>
        <taxon>Hexapoda</taxon>
        <taxon>Insecta</taxon>
        <taxon>Pterygota</taxon>
        <taxon>Neoptera</taxon>
        <taxon>Paraneoptera</taxon>
        <taxon>Psocodea</taxon>
        <taxon>Troctomorpha</taxon>
        <taxon>Phthiraptera</taxon>
        <taxon>Anoplura</taxon>
        <taxon>Polyplacidae</taxon>
        <taxon>Polyplax</taxon>
    </lineage>
</organism>
<evidence type="ECO:0000256" key="4">
    <source>
        <dbReference type="ARBA" id="ARBA00023136"/>
    </source>
</evidence>
<evidence type="ECO:0000256" key="6">
    <source>
        <dbReference type="SAM" id="Phobius"/>
    </source>
</evidence>
<feature type="transmembrane region" description="Helical" evidence="6">
    <location>
        <begin position="567"/>
        <end position="589"/>
    </location>
</feature>
<dbReference type="PRINTS" id="PR01223">
    <property type="entry name" value="BRIDEOF7LESS"/>
</dbReference>
<evidence type="ECO:0000256" key="2">
    <source>
        <dbReference type="ARBA" id="ARBA00022692"/>
    </source>
</evidence>
<evidence type="ECO:0000256" key="1">
    <source>
        <dbReference type="ARBA" id="ARBA00004141"/>
    </source>
</evidence>
<dbReference type="Proteomes" id="UP001372834">
    <property type="component" value="Unassembled WGS sequence"/>
</dbReference>
<keyword evidence="3 6" id="KW-1133">Transmembrane helix</keyword>
<keyword evidence="5" id="KW-0325">Glycoprotein</keyword>
<feature type="transmembrane region" description="Helical" evidence="6">
    <location>
        <begin position="531"/>
        <end position="555"/>
    </location>
</feature>
<evidence type="ECO:0000313" key="8">
    <source>
        <dbReference type="EMBL" id="KAK6618859.1"/>
    </source>
</evidence>
<reference evidence="8 9" key="1">
    <citation type="submission" date="2023-10" db="EMBL/GenBank/DDBJ databases">
        <title>Genomes of two closely related lineages of the louse Polyplax serrata with different host specificities.</title>
        <authorList>
            <person name="Martinu J."/>
            <person name="Tarabai H."/>
            <person name="Stefka J."/>
            <person name="Hypsa V."/>
        </authorList>
    </citation>
    <scope>NUCLEOTIDE SEQUENCE [LARGE SCALE GENOMIC DNA]</scope>
    <source>
        <strain evidence="8">HR10_N</strain>
    </source>
</reference>
<feature type="transmembrane region" description="Helical" evidence="6">
    <location>
        <begin position="644"/>
        <end position="667"/>
    </location>
</feature>
<evidence type="ECO:0000259" key="7">
    <source>
        <dbReference type="PROSITE" id="PS50259"/>
    </source>
</evidence>
<keyword evidence="2 6" id="KW-0812">Transmembrane</keyword>
<feature type="transmembrane region" description="Helical" evidence="6">
    <location>
        <begin position="750"/>
        <end position="773"/>
    </location>
</feature>
<feature type="domain" description="G-protein coupled receptors family 3 profile" evidence="7">
    <location>
        <begin position="678"/>
        <end position="774"/>
    </location>
</feature>
<feature type="transmembrane region" description="Helical" evidence="6">
    <location>
        <begin position="720"/>
        <end position="744"/>
    </location>
</feature>
<sequence length="833" mass="94151">MKFVNYFTGLYAWIFYGVIGQSLDKFKNNFNLVFEKPGNITVTGVFNGIVGTDCNLQSSRALEEMASTIWIVEALNNYKFLHGITIGLSVFESCERDVKQQSDLLEALWESSKVNNNTFNTGILTTFDVDNNPDLFKQVRNSTYQVQHIADPETLIDITVQLLGNLQWTTVDFVFSDSDNILNVLSEKGTTEGINIGNELLIDDVLKSHLKDWHPSEDIRVIVVLSEFRKMVELIDSIESINTTKLILVPTDLLFRPWRAFPKESMVLLPSIGDENILIQFIRGSSYHRDFFNHREPTRSPLFVGIAVSILKLLHPLRNVQNEFCRDVTENPCPEVIDFIKFRGENKTNSFDLKSCAVLPEDVENVFETLNLEPNSNTEASLYIANLAAPNGPDEDAAIFQLFNLKNKNFHPILMKINENVLHEPEFLGMPENVKSSTEKPVQKDQEVLVKGLESEEEALTRKFLQAYTVINQNAEYEIDDQKSMGLDSIKNIEKQTLALDQENQNICRDCGRGTNASQHKIKVTWRLENWVTVNATMGTFGFLCTIGIMAFVVGRMCKGDALEGSPVFILCLMFVTTLMYTSSVVFHVKPIFNIDDVTCSEVCLIRMFAPSFMYSLLFALMLSRSFMLAFSESGDGFISHINGYLQSILFLALLGIQISITTQNWLNEKNDFLDPDCSALHVHNKIVASFVYNFVLLVLLIFVSPFIVRYRRNYREGLLLGISAFAILLIWTAWIASYFLVPIPERDSAIAIGLNSTATVLLICAFIPRTYLMAAAIVRCRTSTCLPTVDRHVLPNVSDLNYKSNRVGGNSQLENDICETFNIGVLNPNFMQ</sequence>
<comment type="subcellular location">
    <subcellularLocation>
        <location evidence="1">Membrane</location>
        <topology evidence="1">Multi-pass membrane protein</topology>
    </subcellularLocation>
</comment>
<evidence type="ECO:0000256" key="3">
    <source>
        <dbReference type="ARBA" id="ARBA00022989"/>
    </source>
</evidence>
<dbReference type="InterPro" id="IPR050726">
    <property type="entry name" value="mGluR"/>
</dbReference>
<protein>
    <recommendedName>
        <fullName evidence="7">G-protein coupled receptors family 3 profile domain-containing protein</fullName>
    </recommendedName>
</protein>
<dbReference type="InterPro" id="IPR017978">
    <property type="entry name" value="GPCR_3_C"/>
</dbReference>
<accession>A0AAN8S7A6</accession>
<dbReference type="PROSITE" id="PS50259">
    <property type="entry name" value="G_PROTEIN_RECEP_F3_4"/>
    <property type="match status" value="1"/>
</dbReference>
<feature type="transmembrane region" description="Helical" evidence="6">
    <location>
        <begin position="687"/>
        <end position="708"/>
    </location>
</feature>
<evidence type="ECO:0000256" key="5">
    <source>
        <dbReference type="ARBA" id="ARBA00023180"/>
    </source>
</evidence>
<dbReference type="GO" id="GO:0004930">
    <property type="term" value="F:G protein-coupled receptor activity"/>
    <property type="evidence" value="ECO:0007669"/>
    <property type="project" value="InterPro"/>
</dbReference>
<dbReference type="Pfam" id="PF00003">
    <property type="entry name" value="7tm_3"/>
    <property type="match status" value="1"/>
</dbReference>
<evidence type="ECO:0000313" key="9">
    <source>
        <dbReference type="Proteomes" id="UP001372834"/>
    </source>
</evidence>
<gene>
    <name evidence="8" type="ORF">RUM43_013250</name>
</gene>
<dbReference type="AlphaFoldDB" id="A0AAN8S7A6"/>
<comment type="caution">
    <text evidence="8">The sequence shown here is derived from an EMBL/GenBank/DDBJ whole genome shotgun (WGS) entry which is preliminary data.</text>
</comment>
<dbReference type="InterPro" id="IPR002956">
    <property type="entry name" value="Bride_of_7less"/>
</dbReference>
<dbReference type="PANTHER" id="PTHR24060">
    <property type="entry name" value="METABOTROPIC GLUTAMATE RECEPTOR"/>
    <property type="match status" value="1"/>
</dbReference>
<feature type="transmembrane region" description="Helical" evidence="6">
    <location>
        <begin position="609"/>
        <end position="632"/>
    </location>
</feature>
<dbReference type="EMBL" id="JAWJWE010000041">
    <property type="protein sequence ID" value="KAK6618859.1"/>
    <property type="molecule type" value="Genomic_DNA"/>
</dbReference>
<proteinExistence type="predicted"/>